<proteinExistence type="predicted"/>
<dbReference type="RefSeq" id="WP_119924414.1">
    <property type="nucleotide sequence ID" value="NZ_QZEY01000001.1"/>
</dbReference>
<organism evidence="1 2">
    <name type="scientific">Bailinhaonella thermotolerans</name>
    <dbReference type="NCBI Taxonomy" id="1070861"/>
    <lineage>
        <taxon>Bacteria</taxon>
        <taxon>Bacillati</taxon>
        <taxon>Actinomycetota</taxon>
        <taxon>Actinomycetes</taxon>
        <taxon>Streptosporangiales</taxon>
        <taxon>Streptosporangiaceae</taxon>
        <taxon>Bailinhaonella</taxon>
    </lineage>
</organism>
<dbReference type="AlphaFoldDB" id="A0A3A4AXP9"/>
<evidence type="ECO:0000313" key="1">
    <source>
        <dbReference type="EMBL" id="RJL35442.1"/>
    </source>
</evidence>
<keyword evidence="2" id="KW-1185">Reference proteome</keyword>
<gene>
    <name evidence="1" type="ORF">D5H75_01100</name>
</gene>
<dbReference type="EMBL" id="QZEY01000001">
    <property type="protein sequence ID" value="RJL35442.1"/>
    <property type="molecule type" value="Genomic_DNA"/>
</dbReference>
<sequence length="140" mass="15382">MNDDQEDHMATPTGLGHSLELRDGDLVFEDGRPARISGLPNLAQALTLRVLTPLGGDRFATTYGLDVRDVFTRAASVRQAQDLLRLSLVRTLATDRRVREIRDIAVLDPPPGAGRRLWRFEVTIVAADGGQHTLPFGVEV</sequence>
<name>A0A3A4AXP9_9ACTN</name>
<evidence type="ECO:0008006" key="3">
    <source>
        <dbReference type="Google" id="ProtNLM"/>
    </source>
</evidence>
<accession>A0A3A4AXP9</accession>
<comment type="caution">
    <text evidence="1">The sequence shown here is derived from an EMBL/GenBank/DDBJ whole genome shotgun (WGS) entry which is preliminary data.</text>
</comment>
<dbReference type="OrthoDB" id="4569723at2"/>
<evidence type="ECO:0000313" key="2">
    <source>
        <dbReference type="Proteomes" id="UP000265768"/>
    </source>
</evidence>
<dbReference type="Proteomes" id="UP000265768">
    <property type="component" value="Unassembled WGS sequence"/>
</dbReference>
<dbReference type="SUPFAM" id="SSF160719">
    <property type="entry name" value="gpW/gp25-like"/>
    <property type="match status" value="1"/>
</dbReference>
<reference evidence="1 2" key="1">
    <citation type="submission" date="2018-09" db="EMBL/GenBank/DDBJ databases">
        <title>YIM 75507 draft genome.</title>
        <authorList>
            <person name="Tang S."/>
            <person name="Feng Y."/>
        </authorList>
    </citation>
    <scope>NUCLEOTIDE SEQUENCE [LARGE SCALE GENOMIC DNA]</scope>
    <source>
        <strain evidence="1 2">YIM 75507</strain>
    </source>
</reference>
<protein>
    <recommendedName>
        <fullName evidence="3">IraD/Gp25-like domain-containing protein</fullName>
    </recommendedName>
</protein>